<proteinExistence type="predicted"/>
<name>A0ABD5X508_9EURY</name>
<organism evidence="1 2">
    <name type="scientific">Halovenus rubra</name>
    <dbReference type="NCBI Taxonomy" id="869890"/>
    <lineage>
        <taxon>Archaea</taxon>
        <taxon>Methanobacteriati</taxon>
        <taxon>Methanobacteriota</taxon>
        <taxon>Stenosarchaea group</taxon>
        <taxon>Halobacteria</taxon>
        <taxon>Halobacteriales</taxon>
        <taxon>Haloarculaceae</taxon>
        <taxon>Halovenus</taxon>
    </lineage>
</organism>
<dbReference type="Proteomes" id="UP001596414">
    <property type="component" value="Unassembled WGS sequence"/>
</dbReference>
<protein>
    <submittedName>
        <fullName evidence="1">Uncharacterized protein</fullName>
    </submittedName>
</protein>
<evidence type="ECO:0000313" key="1">
    <source>
        <dbReference type="EMBL" id="MFC7126281.1"/>
    </source>
</evidence>
<comment type="caution">
    <text evidence="1">The sequence shown here is derived from an EMBL/GenBank/DDBJ whole genome shotgun (WGS) entry which is preliminary data.</text>
</comment>
<gene>
    <name evidence="1" type="ORF">ACFQJ7_09580</name>
</gene>
<dbReference type="AlphaFoldDB" id="A0ABD5X508"/>
<dbReference type="EMBL" id="JBHSZQ010000020">
    <property type="protein sequence ID" value="MFC7126281.1"/>
    <property type="molecule type" value="Genomic_DNA"/>
</dbReference>
<sequence>MTPQETPALTAEVVGDLLIGVEGTLLGLGVLNWVVSVPEFV</sequence>
<reference evidence="1 2" key="1">
    <citation type="journal article" date="2014" name="Int. J. Syst. Evol. Microbiol.">
        <title>Complete genome sequence of Corynebacterium casei LMG S-19264T (=DSM 44701T), isolated from a smear-ripened cheese.</title>
        <authorList>
            <consortium name="US DOE Joint Genome Institute (JGI-PGF)"/>
            <person name="Walter F."/>
            <person name="Albersmeier A."/>
            <person name="Kalinowski J."/>
            <person name="Ruckert C."/>
        </authorList>
    </citation>
    <scope>NUCLEOTIDE SEQUENCE [LARGE SCALE GENOMIC DNA]</scope>
    <source>
        <strain evidence="1 2">CGMCC 4.7215</strain>
    </source>
</reference>
<accession>A0ABD5X508</accession>
<evidence type="ECO:0000313" key="2">
    <source>
        <dbReference type="Proteomes" id="UP001596414"/>
    </source>
</evidence>
<dbReference type="RefSeq" id="WP_267635834.1">
    <property type="nucleotide sequence ID" value="NZ_JAODIY010000001.1"/>
</dbReference>